<dbReference type="InterPro" id="IPR010998">
    <property type="entry name" value="Integrase_recombinase_N"/>
</dbReference>
<gene>
    <name evidence="8" type="ORF">ACFSPV_14145</name>
</gene>
<name>A0ABW5ET26_9BURK</name>
<dbReference type="InterPro" id="IPR011010">
    <property type="entry name" value="DNA_brk_join_enz"/>
</dbReference>
<dbReference type="InterPro" id="IPR044068">
    <property type="entry name" value="CB"/>
</dbReference>
<feature type="domain" description="Core-binding (CB)" evidence="7">
    <location>
        <begin position="81"/>
        <end position="160"/>
    </location>
</feature>
<evidence type="ECO:0000259" key="7">
    <source>
        <dbReference type="PROSITE" id="PS51900"/>
    </source>
</evidence>
<evidence type="ECO:0000259" key="6">
    <source>
        <dbReference type="PROSITE" id="PS51898"/>
    </source>
</evidence>
<dbReference type="Proteomes" id="UP001597287">
    <property type="component" value="Unassembled WGS sequence"/>
</dbReference>
<dbReference type="PANTHER" id="PTHR30629:SF2">
    <property type="entry name" value="PROPHAGE INTEGRASE INTS-RELATED"/>
    <property type="match status" value="1"/>
</dbReference>
<comment type="similarity">
    <text evidence="1">Belongs to the 'phage' integrase family.</text>
</comment>
<dbReference type="Gene3D" id="1.10.443.10">
    <property type="entry name" value="Intergrase catalytic core"/>
    <property type="match status" value="1"/>
</dbReference>
<comment type="caution">
    <text evidence="8">The sequence shown here is derived from an EMBL/GenBank/DDBJ whole genome shotgun (WGS) entry which is preliminary data.</text>
</comment>
<proteinExistence type="inferred from homology"/>
<evidence type="ECO:0000256" key="3">
    <source>
        <dbReference type="ARBA" id="ARBA00023125"/>
    </source>
</evidence>
<accession>A0ABW5ET26</accession>
<dbReference type="PANTHER" id="PTHR30629">
    <property type="entry name" value="PROPHAGE INTEGRASE"/>
    <property type="match status" value="1"/>
</dbReference>
<dbReference type="InterPro" id="IPR013762">
    <property type="entry name" value="Integrase-like_cat_sf"/>
</dbReference>
<evidence type="ECO:0000256" key="5">
    <source>
        <dbReference type="PROSITE-ProRule" id="PRU01248"/>
    </source>
</evidence>
<protein>
    <submittedName>
        <fullName evidence="8">Tyrosine-type recombinase/integrase</fullName>
    </submittedName>
</protein>
<dbReference type="RefSeq" id="WP_312374852.1">
    <property type="nucleotide sequence ID" value="NZ_JBHSIH010000001.1"/>
</dbReference>
<dbReference type="Pfam" id="PF12167">
    <property type="entry name" value="Arm-DNA-bind_2"/>
    <property type="match status" value="1"/>
</dbReference>
<evidence type="ECO:0000256" key="4">
    <source>
        <dbReference type="ARBA" id="ARBA00023172"/>
    </source>
</evidence>
<evidence type="ECO:0000256" key="1">
    <source>
        <dbReference type="ARBA" id="ARBA00008857"/>
    </source>
</evidence>
<evidence type="ECO:0000256" key="2">
    <source>
        <dbReference type="ARBA" id="ARBA00022908"/>
    </source>
</evidence>
<dbReference type="PROSITE" id="PS51900">
    <property type="entry name" value="CB"/>
    <property type="match status" value="1"/>
</dbReference>
<keyword evidence="9" id="KW-1185">Reference proteome</keyword>
<evidence type="ECO:0000313" key="9">
    <source>
        <dbReference type="Proteomes" id="UP001597287"/>
    </source>
</evidence>
<organism evidence="8 9">
    <name type="scientific">Delftia deserti</name>
    <dbReference type="NCBI Taxonomy" id="1651218"/>
    <lineage>
        <taxon>Bacteria</taxon>
        <taxon>Pseudomonadati</taxon>
        <taxon>Pseudomonadota</taxon>
        <taxon>Betaproteobacteria</taxon>
        <taxon>Burkholderiales</taxon>
        <taxon>Comamonadaceae</taxon>
        <taxon>Delftia</taxon>
    </lineage>
</organism>
<dbReference type="InterPro" id="IPR002104">
    <property type="entry name" value="Integrase_catalytic"/>
</dbReference>
<sequence length="387" mass="43632">MGRTGSGVEVRASSIRLNFVLDGAPVKEMLKTDGKALAPTPANIKYAHRLASEIKQKIRFGTYVHADYFPDSQRATSGQSITRGEHLDKWLMTQAHKANSTLKGYRVAVDWWKEKLVPDLPLKTLKHSDILLALASEPTWSGKTRNNKSSVLRLALQLAVRDGDLAANPINGLEPAEHQAPQPDPFSIEEVDLILDSMAKHYGPQIESYFAAKFFTGLRTSESLAMRWENVDWRRKQLLVADAVVLGVFKTSTKTNASRIVQLNSRAMACLKAQKPHTFMQDHGWIFPDPRTGERWTDDEPPRELYWRPMLKRLGIRYRSPYQTRHTYATMLLMAGVTPAYAAKQMGHTIEMFLRTYAKWIDGGHNALEMGKLEDLLSPRSPHAANG</sequence>
<dbReference type="InterPro" id="IPR050808">
    <property type="entry name" value="Phage_Integrase"/>
</dbReference>
<keyword evidence="3 5" id="KW-0238">DNA-binding</keyword>
<evidence type="ECO:0000313" key="8">
    <source>
        <dbReference type="EMBL" id="MFD2319849.1"/>
    </source>
</evidence>
<keyword evidence="4" id="KW-0233">DNA recombination</keyword>
<dbReference type="Pfam" id="PF00589">
    <property type="entry name" value="Phage_integrase"/>
    <property type="match status" value="1"/>
</dbReference>
<dbReference type="SUPFAM" id="SSF56349">
    <property type="entry name" value="DNA breaking-rejoining enzymes"/>
    <property type="match status" value="1"/>
</dbReference>
<dbReference type="EMBL" id="JBHUIG010000013">
    <property type="protein sequence ID" value="MFD2319849.1"/>
    <property type="molecule type" value="Genomic_DNA"/>
</dbReference>
<dbReference type="CDD" id="cd01189">
    <property type="entry name" value="INT_ICEBs1_C_like"/>
    <property type="match status" value="1"/>
</dbReference>
<dbReference type="Gene3D" id="1.10.150.130">
    <property type="match status" value="1"/>
</dbReference>
<keyword evidence="2" id="KW-0229">DNA integration</keyword>
<feature type="domain" description="Tyr recombinase" evidence="6">
    <location>
        <begin position="181"/>
        <end position="371"/>
    </location>
</feature>
<dbReference type="PROSITE" id="PS51898">
    <property type="entry name" value="TYR_RECOMBINASE"/>
    <property type="match status" value="1"/>
</dbReference>
<reference evidence="9" key="1">
    <citation type="journal article" date="2019" name="Int. J. Syst. Evol. Microbiol.">
        <title>The Global Catalogue of Microorganisms (GCM) 10K type strain sequencing project: providing services to taxonomists for standard genome sequencing and annotation.</title>
        <authorList>
            <consortium name="The Broad Institute Genomics Platform"/>
            <consortium name="The Broad Institute Genome Sequencing Center for Infectious Disease"/>
            <person name="Wu L."/>
            <person name="Ma J."/>
        </authorList>
    </citation>
    <scope>NUCLEOTIDE SEQUENCE [LARGE SCALE GENOMIC DNA]</scope>
    <source>
        <strain evidence="9">CCUG 62793</strain>
    </source>
</reference>
<dbReference type="InterPro" id="IPR022000">
    <property type="entry name" value="Min27-like_integrase_DNA_bind"/>
</dbReference>